<feature type="region of interest" description="Disordered" evidence="1">
    <location>
        <begin position="46"/>
        <end position="84"/>
    </location>
</feature>
<accession>A0A4D6KWP2</accession>
<protein>
    <submittedName>
        <fullName evidence="2">Uncharacterized protein</fullName>
    </submittedName>
</protein>
<evidence type="ECO:0000256" key="1">
    <source>
        <dbReference type="SAM" id="MobiDB-lite"/>
    </source>
</evidence>
<organism evidence="2 3">
    <name type="scientific">Vigna unguiculata</name>
    <name type="common">Cowpea</name>
    <dbReference type="NCBI Taxonomy" id="3917"/>
    <lineage>
        <taxon>Eukaryota</taxon>
        <taxon>Viridiplantae</taxon>
        <taxon>Streptophyta</taxon>
        <taxon>Embryophyta</taxon>
        <taxon>Tracheophyta</taxon>
        <taxon>Spermatophyta</taxon>
        <taxon>Magnoliopsida</taxon>
        <taxon>eudicotyledons</taxon>
        <taxon>Gunneridae</taxon>
        <taxon>Pentapetalae</taxon>
        <taxon>rosids</taxon>
        <taxon>fabids</taxon>
        <taxon>Fabales</taxon>
        <taxon>Fabaceae</taxon>
        <taxon>Papilionoideae</taxon>
        <taxon>50 kb inversion clade</taxon>
        <taxon>NPAAA clade</taxon>
        <taxon>indigoferoid/millettioid clade</taxon>
        <taxon>Phaseoleae</taxon>
        <taxon>Vigna</taxon>
    </lineage>
</organism>
<evidence type="ECO:0000313" key="2">
    <source>
        <dbReference type="EMBL" id="QCD81912.1"/>
    </source>
</evidence>
<proteinExistence type="predicted"/>
<dbReference type="Proteomes" id="UP000501690">
    <property type="component" value="Linkage Group LG2"/>
</dbReference>
<reference evidence="2 3" key="1">
    <citation type="submission" date="2019-04" db="EMBL/GenBank/DDBJ databases">
        <title>An improved genome assembly and genetic linkage map for asparagus bean, Vigna unguiculata ssp. sesquipedialis.</title>
        <authorList>
            <person name="Xia Q."/>
            <person name="Zhang R."/>
            <person name="Dong Y."/>
        </authorList>
    </citation>
    <scope>NUCLEOTIDE SEQUENCE [LARGE SCALE GENOMIC DNA]</scope>
    <source>
        <tissue evidence="2">Leaf</tissue>
    </source>
</reference>
<feature type="region of interest" description="Disordered" evidence="1">
    <location>
        <begin position="1"/>
        <end position="25"/>
    </location>
</feature>
<gene>
    <name evidence="2" type="ORF">DEO72_LG2g2243</name>
</gene>
<name>A0A4D6KWP2_VIGUN</name>
<dbReference type="EMBL" id="CP039346">
    <property type="protein sequence ID" value="QCD81912.1"/>
    <property type="molecule type" value="Genomic_DNA"/>
</dbReference>
<dbReference type="AlphaFoldDB" id="A0A4D6KWP2"/>
<sequence length="137" mass="14820">MRDKLLLLNSKAVGPQSEPDRRPGFHQTAASLLSLSLPEVLTSAHINKVDDHRKGGNHTQSYKQAKGSPRSGERGALAQAADSRLGETTTVALENFVSSRLGEAVSPERDSSSLKNIAHRLGERSSRKTRRVLAILA</sequence>
<keyword evidence="3" id="KW-1185">Reference proteome</keyword>
<evidence type="ECO:0000313" key="3">
    <source>
        <dbReference type="Proteomes" id="UP000501690"/>
    </source>
</evidence>